<dbReference type="EMBL" id="JANBOH010000341">
    <property type="protein sequence ID" value="KAJ1642771.1"/>
    <property type="molecule type" value="Genomic_DNA"/>
</dbReference>
<dbReference type="PANTHER" id="PTHR42776:SF13">
    <property type="entry name" value="DIPEPTIDYL-PEPTIDASE 5"/>
    <property type="match status" value="1"/>
</dbReference>
<reference evidence="8" key="1">
    <citation type="submission" date="2022-07" db="EMBL/GenBank/DDBJ databases">
        <title>Phylogenomic reconstructions and comparative analyses of Kickxellomycotina fungi.</title>
        <authorList>
            <person name="Reynolds N.K."/>
            <person name="Stajich J.E."/>
            <person name="Barry K."/>
            <person name="Grigoriev I.V."/>
            <person name="Crous P."/>
            <person name="Smith M.E."/>
        </authorList>
    </citation>
    <scope>NUCLEOTIDE SEQUENCE</scope>
    <source>
        <strain evidence="8">NBRC 105413</strain>
    </source>
</reference>
<dbReference type="PANTHER" id="PTHR42776">
    <property type="entry name" value="SERINE PEPTIDASE S9 FAMILY MEMBER"/>
    <property type="match status" value="1"/>
</dbReference>
<keyword evidence="2" id="KW-0645">Protease</keyword>
<sequence length="703" mass="79638">MRWCRLYQCLLISAVVMLRLQSVVSESALNKNTKPLDIRTYYSLHYVSQPLVSPDQTRILYTEYHYDQDQNDEAAMVNMVDIASGTTKTLTPNTVGQNYEAIDWLDDNFIAYAYNGSIYSMPAQEGANGSLVFEPPWPIGTTKLRDKIITFGANVYPSCNLQQTSDRRAEEKSNQTTTAMVFDNLWVRHWDSWMTMRKPNVFSASLVRDDDRWSVGTERNLLAELPTFHDPLIRWYADDYSLDQQGKMAAFVARNPSDNMAAKTNVDIYLVPVDGSKKPKLLTGDFEGVASSPVFSPDGKYLAWLQMETPGYESDINRIFIFDIEAETNRSIARDWDRSPDSLLWSADSNSLFLLAPEHGNTLIFAIDVSSGSRQKLTESGTAIDIALVGQDQLALQYTDQDRPTDLYLLDIGTKKMRQLTDVNAERLKDAYVGAAEEFWFNGARDEKVHGWLVKPPAFDPAKKYPLVYIIHGGPQESFLKTFGFSASDLNLYASAGFIAAVVNFHGSTGYGQNFTDSINGQWGGYPYEDLMKGLDSILEKHKYVDPGRLVAIGGSYGGYMVNWINGHTRRFKALVAYDGEFSTILGWYGSDELWLAEHDMGGTPYDAGSRRTYEKYNPERFARDFSTPTLFFHGGNDFRLGFENSLAPFTLLRRKGIPARLVYFPDEGHLITHKGNEIKYLIETFRWIAEHTKTEIPYDYTV</sequence>
<gene>
    <name evidence="8" type="primary">dpp5_4</name>
    <name evidence="8" type="ORF">LPJ64_005409</name>
</gene>
<evidence type="ECO:0000256" key="6">
    <source>
        <dbReference type="SAM" id="SignalP"/>
    </source>
</evidence>
<dbReference type="InterPro" id="IPR011042">
    <property type="entry name" value="6-blade_b-propeller_TolB-like"/>
</dbReference>
<comment type="similarity">
    <text evidence="1">Belongs to the peptidase S9C family.</text>
</comment>
<dbReference type="InterPro" id="IPR001375">
    <property type="entry name" value="Peptidase_S9_cat"/>
</dbReference>
<feature type="signal peptide" evidence="6">
    <location>
        <begin position="1"/>
        <end position="25"/>
    </location>
</feature>
<evidence type="ECO:0000256" key="2">
    <source>
        <dbReference type="ARBA" id="ARBA00022670"/>
    </source>
</evidence>
<dbReference type="InterPro" id="IPR029058">
    <property type="entry name" value="AB_hydrolase_fold"/>
</dbReference>
<feature type="domain" description="Peptidase S9 prolyl oligopeptidase catalytic" evidence="7">
    <location>
        <begin position="485"/>
        <end position="694"/>
    </location>
</feature>
<evidence type="ECO:0000313" key="9">
    <source>
        <dbReference type="Proteomes" id="UP001145021"/>
    </source>
</evidence>
<name>A0A9W7XEH4_9FUNG</name>
<keyword evidence="3 6" id="KW-0732">Signal</keyword>
<evidence type="ECO:0000256" key="4">
    <source>
        <dbReference type="ARBA" id="ARBA00022801"/>
    </source>
</evidence>
<comment type="caution">
    <text evidence="8">The sequence shown here is derived from an EMBL/GenBank/DDBJ whole genome shotgun (WGS) entry which is preliminary data.</text>
</comment>
<evidence type="ECO:0000259" key="7">
    <source>
        <dbReference type="Pfam" id="PF00326"/>
    </source>
</evidence>
<dbReference type="AlphaFoldDB" id="A0A9W7XEH4"/>
<feature type="chain" id="PRO_5040900968" description="Dipeptidyl-peptidase V" evidence="6">
    <location>
        <begin position="26"/>
        <end position="703"/>
    </location>
</feature>
<evidence type="ECO:0000313" key="8">
    <source>
        <dbReference type="EMBL" id="KAJ1642771.1"/>
    </source>
</evidence>
<evidence type="ECO:0000256" key="1">
    <source>
        <dbReference type="ARBA" id="ARBA00010040"/>
    </source>
</evidence>
<protein>
    <recommendedName>
        <fullName evidence="5">Dipeptidyl-peptidase V</fullName>
    </recommendedName>
</protein>
<dbReference type="GO" id="GO:0004252">
    <property type="term" value="F:serine-type endopeptidase activity"/>
    <property type="evidence" value="ECO:0007669"/>
    <property type="project" value="TreeGrafter"/>
</dbReference>
<dbReference type="Proteomes" id="UP001145021">
    <property type="component" value="Unassembled WGS sequence"/>
</dbReference>
<organism evidence="8 9">
    <name type="scientific">Coemansia asiatica</name>
    <dbReference type="NCBI Taxonomy" id="1052880"/>
    <lineage>
        <taxon>Eukaryota</taxon>
        <taxon>Fungi</taxon>
        <taxon>Fungi incertae sedis</taxon>
        <taxon>Zoopagomycota</taxon>
        <taxon>Kickxellomycotina</taxon>
        <taxon>Kickxellomycetes</taxon>
        <taxon>Kickxellales</taxon>
        <taxon>Kickxellaceae</taxon>
        <taxon>Coemansia</taxon>
    </lineage>
</organism>
<evidence type="ECO:0000256" key="5">
    <source>
        <dbReference type="ARBA" id="ARBA00032829"/>
    </source>
</evidence>
<dbReference type="Pfam" id="PF00326">
    <property type="entry name" value="Peptidase_S9"/>
    <property type="match status" value="1"/>
</dbReference>
<dbReference type="GO" id="GO:0006508">
    <property type="term" value="P:proteolysis"/>
    <property type="evidence" value="ECO:0007669"/>
    <property type="project" value="UniProtKB-KW"/>
</dbReference>
<dbReference type="SUPFAM" id="SSF53474">
    <property type="entry name" value="alpha/beta-Hydrolases"/>
    <property type="match status" value="1"/>
</dbReference>
<accession>A0A9W7XEH4</accession>
<dbReference type="Gene3D" id="3.40.50.1820">
    <property type="entry name" value="alpha/beta hydrolase"/>
    <property type="match status" value="1"/>
</dbReference>
<keyword evidence="4" id="KW-0378">Hydrolase</keyword>
<keyword evidence="9" id="KW-1185">Reference proteome</keyword>
<dbReference type="Gene3D" id="2.120.10.30">
    <property type="entry name" value="TolB, C-terminal domain"/>
    <property type="match status" value="1"/>
</dbReference>
<dbReference type="FunFam" id="3.40.50.1820:FF:000028">
    <property type="entry name" value="S9 family peptidase"/>
    <property type="match status" value="1"/>
</dbReference>
<dbReference type="SUPFAM" id="SSF69304">
    <property type="entry name" value="Tricorn protease N-terminal domain"/>
    <property type="match status" value="1"/>
</dbReference>
<proteinExistence type="inferred from homology"/>
<evidence type="ECO:0000256" key="3">
    <source>
        <dbReference type="ARBA" id="ARBA00022729"/>
    </source>
</evidence>